<keyword evidence="2 7" id="KW-0328">Glycosyltransferase</keyword>
<protein>
    <submittedName>
        <fullName evidence="7">Protein O-linked-mannose beta-1,4-N-acetylglucosaminyltransferase 2</fullName>
    </submittedName>
</protein>
<dbReference type="GO" id="GO:0000139">
    <property type="term" value="C:Golgi membrane"/>
    <property type="evidence" value="ECO:0007669"/>
    <property type="project" value="UniProtKB-SubCell"/>
</dbReference>
<dbReference type="PANTHER" id="PTHR20961:SF103">
    <property type="entry name" value="PUTATIVE-RELATED"/>
    <property type="match status" value="1"/>
</dbReference>
<reference evidence="7" key="1">
    <citation type="submission" date="2020-09" db="EMBL/GenBank/DDBJ databases">
        <title>Genome-Enabled Discovery of Anthraquinone Biosynthesis in Senna tora.</title>
        <authorList>
            <person name="Kang S.-H."/>
            <person name="Pandey R.P."/>
            <person name="Lee C.-M."/>
            <person name="Sim J.-S."/>
            <person name="Jeong J.-T."/>
            <person name="Choi B.-S."/>
            <person name="Jung M."/>
            <person name="Ginzburg D."/>
            <person name="Zhao K."/>
            <person name="Won S.Y."/>
            <person name="Oh T.-J."/>
            <person name="Yu Y."/>
            <person name="Kim N.-H."/>
            <person name="Lee O.R."/>
            <person name="Lee T.-H."/>
            <person name="Bashyal P."/>
            <person name="Kim T.-S."/>
            <person name="Lee W.-H."/>
            <person name="Kawkins C."/>
            <person name="Kim C.-K."/>
            <person name="Kim J.S."/>
            <person name="Ahn B.O."/>
            <person name="Rhee S.Y."/>
            <person name="Sohng J.K."/>
        </authorList>
    </citation>
    <scope>NUCLEOTIDE SEQUENCE</scope>
    <source>
        <tissue evidence="7">Leaf</tissue>
    </source>
</reference>
<dbReference type="OrthoDB" id="529273at2759"/>
<comment type="subcellular location">
    <subcellularLocation>
        <location evidence="1">Golgi apparatus membrane</location>
        <topology evidence="1">Single-pass type II membrane protein</topology>
    </subcellularLocation>
</comment>
<evidence type="ECO:0000259" key="6">
    <source>
        <dbReference type="Pfam" id="PF04577"/>
    </source>
</evidence>
<feature type="domain" description="Glycosyltransferase 61 catalytic" evidence="6">
    <location>
        <begin position="272"/>
        <end position="377"/>
    </location>
</feature>
<keyword evidence="8" id="KW-1185">Reference proteome</keyword>
<keyword evidence="3 7" id="KW-0808">Transferase</keyword>
<dbReference type="InterPro" id="IPR049625">
    <property type="entry name" value="Glyco_transf_61_cat"/>
</dbReference>
<dbReference type="PANTHER" id="PTHR20961">
    <property type="entry name" value="GLYCOSYLTRANSFERASE"/>
    <property type="match status" value="1"/>
</dbReference>
<gene>
    <name evidence="7" type="ORF">G2W53_019171</name>
</gene>
<evidence type="ECO:0000256" key="1">
    <source>
        <dbReference type="ARBA" id="ARBA00004323"/>
    </source>
</evidence>
<organism evidence="7 8">
    <name type="scientific">Senna tora</name>
    <dbReference type="NCBI Taxonomy" id="362788"/>
    <lineage>
        <taxon>Eukaryota</taxon>
        <taxon>Viridiplantae</taxon>
        <taxon>Streptophyta</taxon>
        <taxon>Embryophyta</taxon>
        <taxon>Tracheophyta</taxon>
        <taxon>Spermatophyta</taxon>
        <taxon>Magnoliopsida</taxon>
        <taxon>eudicotyledons</taxon>
        <taxon>Gunneridae</taxon>
        <taxon>Pentapetalae</taxon>
        <taxon>rosids</taxon>
        <taxon>fabids</taxon>
        <taxon>Fabales</taxon>
        <taxon>Fabaceae</taxon>
        <taxon>Caesalpinioideae</taxon>
        <taxon>Cassia clade</taxon>
        <taxon>Senna</taxon>
    </lineage>
</organism>
<comment type="caution">
    <text evidence="7">The sequence shown here is derived from an EMBL/GenBank/DDBJ whole genome shotgun (WGS) entry which is preliminary data.</text>
</comment>
<evidence type="ECO:0000313" key="7">
    <source>
        <dbReference type="EMBL" id="KAF7828007.1"/>
    </source>
</evidence>
<dbReference type="AlphaFoldDB" id="A0A834WM28"/>
<dbReference type="InterPro" id="IPR007657">
    <property type="entry name" value="Glycosyltransferase_61"/>
</dbReference>
<evidence type="ECO:0000256" key="2">
    <source>
        <dbReference type="ARBA" id="ARBA00022676"/>
    </source>
</evidence>
<evidence type="ECO:0000256" key="4">
    <source>
        <dbReference type="ARBA" id="ARBA00023180"/>
    </source>
</evidence>
<dbReference type="Proteomes" id="UP000634136">
    <property type="component" value="Unassembled WGS sequence"/>
</dbReference>
<evidence type="ECO:0000256" key="3">
    <source>
        <dbReference type="ARBA" id="ARBA00022679"/>
    </source>
</evidence>
<proteinExistence type="predicted"/>
<evidence type="ECO:0000313" key="8">
    <source>
        <dbReference type="Proteomes" id="UP000634136"/>
    </source>
</evidence>
<dbReference type="EMBL" id="JAAIUW010000006">
    <property type="protein sequence ID" value="KAF7828007.1"/>
    <property type="molecule type" value="Genomic_DNA"/>
</dbReference>
<feature type="compositionally biased region" description="Polar residues" evidence="5">
    <location>
        <begin position="76"/>
        <end position="91"/>
    </location>
</feature>
<sequence>MKGSENMVMMKMKGVSSSTMVALLFFCSILIAAHMTLSPSSSSSSSTSIISLISSSPLHSELENPRGEIRKEMKQDQVQSQPSKSPITTQITCDRTSPRYDLCSINGPTAVDPTTATFFVMGPKRTTKPIIVEKIKPYPRKFEGPVMAEIKNVTLVSGPQSPPCKVHHNVPALVFSVGGYTGNFYHDFNDGFFPLFITVNTILRDQDFVIVISEGPDWWSTKYKDFLLMFSKHPIVTLENDTSTHCFPWAHLGLITHGFMTLNQTLLSNSKSYLHFRHILHEAYGYQNQTLAPKKPISRRPRLVLASRNGTTGRALMNEKEAIQVMEEVGFDVAVFEPNDNTSLHESYALINSSEALIGVHGAALTHSLFLRPGAVFLQIVPIGTEWAANAFFGSVAKGLNLEYIEYRIKVNESSLVEEYGKDNLMLKNPFALQKNGWPTEIMDIYLKKQNVKLDLVRFKEYVKEAYKKANKFMHKENNIN</sequence>
<dbReference type="GO" id="GO:0016763">
    <property type="term" value="F:pentosyltransferase activity"/>
    <property type="evidence" value="ECO:0007669"/>
    <property type="project" value="UniProtKB-ARBA"/>
</dbReference>
<evidence type="ECO:0000256" key="5">
    <source>
        <dbReference type="SAM" id="MobiDB-lite"/>
    </source>
</evidence>
<keyword evidence="4" id="KW-0325">Glycoprotein</keyword>
<feature type="region of interest" description="Disordered" evidence="5">
    <location>
        <begin position="72"/>
        <end position="91"/>
    </location>
</feature>
<name>A0A834WM28_9FABA</name>
<dbReference type="Pfam" id="PF04577">
    <property type="entry name" value="Glyco_transf_61"/>
    <property type="match status" value="1"/>
</dbReference>
<accession>A0A834WM28</accession>